<sequence length="329" mass="34067">MTGRPLLKTLWPVLRRGGGCVQFGTDPDHAVVLEGLDVHEVAALESLDGTREVPAVLRSPAGQDLLDLLLGHGLVVDTGDPVTLPPQVRALLAHDAQALLRTASPPRQGYAALVRRRAAHLFVVGRGELPAGLAAQLRHAGVGTVSQGVEVADDWEQGRTEAGGPSASTPALVVLVGSYALDAAAASPWRARGIPVLPVVLHGLEAVVGPVVLPHGPCLRCLDLARADLDPGWPALLGQLVPARVGAGPDVSGETTLVGLATSMTAMVALAVLDGQVLPVGRSLEVSLPWPRVRQRQWEVHPRCGCGAGSDTSGQPADVPTRAQARMAG</sequence>
<protein>
    <recommendedName>
        <fullName evidence="4">Bacteriocin biosynthesis cyclodehydratase domain-containing protein</fullName>
    </recommendedName>
</protein>
<dbReference type="OrthoDB" id="4426339at2"/>
<evidence type="ECO:0000313" key="3">
    <source>
        <dbReference type="Proteomes" id="UP000317722"/>
    </source>
</evidence>
<evidence type="ECO:0000256" key="1">
    <source>
        <dbReference type="SAM" id="MobiDB-lite"/>
    </source>
</evidence>
<organism evidence="2 3">
    <name type="scientific">Pedococcus bigeumensis</name>
    <dbReference type="NCBI Taxonomy" id="433644"/>
    <lineage>
        <taxon>Bacteria</taxon>
        <taxon>Bacillati</taxon>
        <taxon>Actinomycetota</taxon>
        <taxon>Actinomycetes</taxon>
        <taxon>Micrococcales</taxon>
        <taxon>Intrasporangiaceae</taxon>
        <taxon>Pedococcus</taxon>
    </lineage>
</organism>
<reference evidence="2 3" key="1">
    <citation type="journal article" date="2019" name="Environ. Microbiol.">
        <title>Species interactions and distinct microbial communities in high Arctic permafrost affected cryosols are associated with the CH4 and CO2 gas fluxes.</title>
        <authorList>
            <person name="Altshuler I."/>
            <person name="Hamel J."/>
            <person name="Turney S."/>
            <person name="Magnuson E."/>
            <person name="Levesque R."/>
            <person name="Greer C."/>
            <person name="Whyte L.G."/>
        </authorList>
    </citation>
    <scope>NUCLEOTIDE SEQUENCE [LARGE SCALE GENOMIC DNA]</scope>
    <source>
        <strain evidence="2 3">S9.3A</strain>
    </source>
</reference>
<keyword evidence="3" id="KW-1185">Reference proteome</keyword>
<dbReference type="RefSeq" id="WP_140741032.1">
    <property type="nucleotide sequence ID" value="NZ_RCZM01000004.1"/>
</dbReference>
<name>A0A502CT20_9MICO</name>
<evidence type="ECO:0008006" key="4">
    <source>
        <dbReference type="Google" id="ProtNLM"/>
    </source>
</evidence>
<dbReference type="EMBL" id="RCZM01000004">
    <property type="protein sequence ID" value="TPG15983.1"/>
    <property type="molecule type" value="Genomic_DNA"/>
</dbReference>
<proteinExistence type="predicted"/>
<dbReference type="Gene3D" id="3.40.50.720">
    <property type="entry name" value="NAD(P)-binding Rossmann-like Domain"/>
    <property type="match status" value="1"/>
</dbReference>
<dbReference type="AlphaFoldDB" id="A0A502CT20"/>
<feature type="region of interest" description="Disordered" evidence="1">
    <location>
        <begin position="306"/>
        <end position="329"/>
    </location>
</feature>
<gene>
    <name evidence="2" type="ORF">EAH86_12095</name>
</gene>
<evidence type="ECO:0000313" key="2">
    <source>
        <dbReference type="EMBL" id="TPG15983.1"/>
    </source>
</evidence>
<accession>A0A502CT20</accession>
<dbReference type="Proteomes" id="UP000317722">
    <property type="component" value="Unassembled WGS sequence"/>
</dbReference>
<comment type="caution">
    <text evidence="2">The sequence shown here is derived from an EMBL/GenBank/DDBJ whole genome shotgun (WGS) entry which is preliminary data.</text>
</comment>